<dbReference type="PANTHER" id="PTHR28241">
    <property type="entry name" value="MITOCHONDRIAL IMPORT PROTEIN 1"/>
    <property type="match status" value="1"/>
</dbReference>
<dbReference type="Proteomes" id="UP000232875">
    <property type="component" value="Unassembled WGS sequence"/>
</dbReference>
<sequence length="166" mass="17722">MGPTAIAPDLVQGLVRETLDADLSEQLDDATDKETAFMDDLDTDSDTSTEQREVLIPAPTGELTLQAFWASNIPWHRRLILISASIAINIGLPFINGVFLGFGEIFARAFLAPWLGLAPPLLNFNPFSPSPADVPPLSSIPPGGLRSWAKGAKEKAADAQASVAEL</sequence>
<dbReference type="GO" id="GO:0005741">
    <property type="term" value="C:mitochondrial outer membrane"/>
    <property type="evidence" value="ECO:0007669"/>
    <property type="project" value="InterPro"/>
</dbReference>
<protein>
    <recommendedName>
        <fullName evidence="4">Mim1p</fullName>
    </recommendedName>
</protein>
<keyword evidence="1" id="KW-1133">Transmembrane helix</keyword>
<evidence type="ECO:0000313" key="2">
    <source>
        <dbReference type="EMBL" id="PKI84449.1"/>
    </source>
</evidence>
<dbReference type="GO" id="GO:0070096">
    <property type="term" value="P:mitochondrial outer membrane translocase complex assembly"/>
    <property type="evidence" value="ECO:0007669"/>
    <property type="project" value="TreeGrafter"/>
</dbReference>
<dbReference type="Pfam" id="PF08219">
    <property type="entry name" value="TOM13"/>
    <property type="match status" value="1"/>
</dbReference>
<name>A0A2N1JD39_9BASI</name>
<gene>
    <name evidence="2" type="ORF">MVES_001664</name>
</gene>
<feature type="transmembrane region" description="Helical" evidence="1">
    <location>
        <begin position="79"/>
        <end position="99"/>
    </location>
</feature>
<dbReference type="InterPro" id="IPR013262">
    <property type="entry name" value="OMP_MIM1/TOM13_mt"/>
</dbReference>
<dbReference type="AlphaFoldDB" id="A0A2N1JD39"/>
<keyword evidence="1" id="KW-0812">Transmembrane</keyword>
<keyword evidence="1" id="KW-0472">Membrane</keyword>
<dbReference type="GO" id="GO:0045040">
    <property type="term" value="P:protein insertion into mitochondrial outer membrane"/>
    <property type="evidence" value="ECO:0007669"/>
    <property type="project" value="TreeGrafter"/>
</dbReference>
<dbReference type="OrthoDB" id="5529571at2759"/>
<evidence type="ECO:0000256" key="1">
    <source>
        <dbReference type="SAM" id="Phobius"/>
    </source>
</evidence>
<evidence type="ECO:0008006" key="4">
    <source>
        <dbReference type="Google" id="ProtNLM"/>
    </source>
</evidence>
<proteinExistence type="predicted"/>
<dbReference type="EMBL" id="KZ454989">
    <property type="protein sequence ID" value="PKI84449.1"/>
    <property type="molecule type" value="Genomic_DNA"/>
</dbReference>
<organism evidence="2 3">
    <name type="scientific">Malassezia vespertilionis</name>
    <dbReference type="NCBI Taxonomy" id="2020962"/>
    <lineage>
        <taxon>Eukaryota</taxon>
        <taxon>Fungi</taxon>
        <taxon>Dikarya</taxon>
        <taxon>Basidiomycota</taxon>
        <taxon>Ustilaginomycotina</taxon>
        <taxon>Malasseziomycetes</taxon>
        <taxon>Malasseziales</taxon>
        <taxon>Malasseziaceae</taxon>
        <taxon>Malassezia</taxon>
    </lineage>
</organism>
<accession>A0A2N1JD39</accession>
<keyword evidence="3" id="KW-1185">Reference proteome</keyword>
<dbReference type="STRING" id="2020962.A0A2N1JD39"/>
<evidence type="ECO:0000313" key="3">
    <source>
        <dbReference type="Proteomes" id="UP000232875"/>
    </source>
</evidence>
<dbReference type="PANTHER" id="PTHR28241:SF1">
    <property type="entry name" value="MITOCHONDRIAL IMPORT PROTEIN 1"/>
    <property type="match status" value="1"/>
</dbReference>
<reference evidence="2 3" key="1">
    <citation type="submission" date="2017-10" db="EMBL/GenBank/DDBJ databases">
        <title>A novel species of cold-tolerant Malassezia isolated from bats.</title>
        <authorList>
            <person name="Lorch J.M."/>
            <person name="Palmer J.M."/>
            <person name="Vanderwolf K.J."/>
            <person name="Schmidt K.Z."/>
            <person name="Verant M.L."/>
            <person name="Weller T.J."/>
            <person name="Blehert D.S."/>
        </authorList>
    </citation>
    <scope>NUCLEOTIDE SEQUENCE [LARGE SCALE GENOMIC DNA]</scope>
    <source>
        <strain evidence="2 3">NWHC:44797-103</strain>
    </source>
</reference>